<comment type="caution">
    <text evidence="1">The sequence shown here is derived from an EMBL/GenBank/DDBJ whole genome shotgun (WGS) entry which is preliminary data.</text>
</comment>
<keyword evidence="2" id="KW-1185">Reference proteome</keyword>
<reference evidence="1 2" key="1">
    <citation type="submission" date="2020-08" db="EMBL/GenBank/DDBJ databases">
        <title>Genomic Encyclopedia of Type Strains, Phase III (KMG-III): the genomes of soil and plant-associated and newly described type strains.</title>
        <authorList>
            <person name="Whitman W."/>
        </authorList>
    </citation>
    <scope>NUCLEOTIDE SEQUENCE [LARGE SCALE GENOMIC DNA]</scope>
    <source>
        <strain evidence="1 2">CECT 3226</strain>
    </source>
</reference>
<sequence length="189" mass="21112">MTDARTGGAPADLALPPYVVGIRNEVERGCSRLRRELLHGRSGQVATIHSESVRVVTQYTKRGRPAPAALARYGRMVAEWRNAADLQRTRAQELVDEGNQLLACYWDAAWQRGRRRTVTDAEPRMDELRPAGWLPGTMALDPTWHRIDDWLDADSWYAERGRDETGPAVVQALAILRTQQPGATAGQRA</sequence>
<gene>
    <name evidence="1" type="ORF">FHS32_005148</name>
</gene>
<accession>A0A7W8F9Q5</accession>
<proteinExistence type="predicted"/>
<evidence type="ECO:0000313" key="1">
    <source>
        <dbReference type="EMBL" id="MBB5128373.1"/>
    </source>
</evidence>
<dbReference type="AlphaFoldDB" id="A0A7W8F9Q5"/>
<organism evidence="1 2">
    <name type="scientific">Streptomyces griseoloalbus</name>
    <dbReference type="NCBI Taxonomy" id="67303"/>
    <lineage>
        <taxon>Bacteria</taxon>
        <taxon>Bacillati</taxon>
        <taxon>Actinomycetota</taxon>
        <taxon>Actinomycetes</taxon>
        <taxon>Kitasatosporales</taxon>
        <taxon>Streptomycetaceae</taxon>
        <taxon>Streptomyces</taxon>
    </lineage>
</organism>
<dbReference type="Proteomes" id="UP000568022">
    <property type="component" value="Unassembled WGS sequence"/>
</dbReference>
<protein>
    <submittedName>
        <fullName evidence="1">Uncharacterized protein</fullName>
    </submittedName>
</protein>
<evidence type="ECO:0000313" key="2">
    <source>
        <dbReference type="Proteomes" id="UP000568022"/>
    </source>
</evidence>
<dbReference type="EMBL" id="JACHJE010000013">
    <property type="protein sequence ID" value="MBB5128373.1"/>
    <property type="molecule type" value="Genomic_DNA"/>
</dbReference>
<name>A0A7W8F9Q5_9ACTN</name>